<dbReference type="Proteomes" id="UP000092993">
    <property type="component" value="Unassembled WGS sequence"/>
</dbReference>
<feature type="chain" id="PRO_5008888930" evidence="1">
    <location>
        <begin position="22"/>
        <end position="156"/>
    </location>
</feature>
<reference evidence="2 3" key="1">
    <citation type="submission" date="2016-03" db="EMBL/GenBank/DDBJ databases">
        <title>Whole genome sequencing of Grifola frondosa 9006-11.</title>
        <authorList>
            <person name="Min B."/>
            <person name="Park H."/>
            <person name="Kim J.-G."/>
            <person name="Cho H."/>
            <person name="Oh Y.-L."/>
            <person name="Kong W.-S."/>
            <person name="Choi I.-G."/>
        </authorList>
    </citation>
    <scope>NUCLEOTIDE SEQUENCE [LARGE SCALE GENOMIC DNA]</scope>
    <source>
        <strain evidence="2 3">9006-11</strain>
    </source>
</reference>
<evidence type="ECO:0000256" key="1">
    <source>
        <dbReference type="SAM" id="SignalP"/>
    </source>
</evidence>
<name>A0A1C7M4X5_GRIFR</name>
<dbReference type="OrthoDB" id="2980978at2759"/>
<gene>
    <name evidence="2" type="ORF">A0H81_08551</name>
</gene>
<evidence type="ECO:0000313" key="3">
    <source>
        <dbReference type="Proteomes" id="UP000092993"/>
    </source>
</evidence>
<proteinExistence type="predicted"/>
<comment type="caution">
    <text evidence="2">The sequence shown here is derived from an EMBL/GenBank/DDBJ whole genome shotgun (WGS) entry which is preliminary data.</text>
</comment>
<accession>A0A1C7M4X5</accession>
<dbReference type="STRING" id="5627.A0A1C7M4X5"/>
<organism evidence="2 3">
    <name type="scientific">Grifola frondosa</name>
    <name type="common">Maitake</name>
    <name type="synonym">Polyporus frondosus</name>
    <dbReference type="NCBI Taxonomy" id="5627"/>
    <lineage>
        <taxon>Eukaryota</taxon>
        <taxon>Fungi</taxon>
        <taxon>Dikarya</taxon>
        <taxon>Basidiomycota</taxon>
        <taxon>Agaricomycotina</taxon>
        <taxon>Agaricomycetes</taxon>
        <taxon>Polyporales</taxon>
        <taxon>Grifolaceae</taxon>
        <taxon>Grifola</taxon>
    </lineage>
</organism>
<protein>
    <submittedName>
        <fullName evidence="2">Uncharacterized protein</fullName>
    </submittedName>
</protein>
<feature type="signal peptide" evidence="1">
    <location>
        <begin position="1"/>
        <end position="21"/>
    </location>
</feature>
<evidence type="ECO:0000313" key="2">
    <source>
        <dbReference type="EMBL" id="OBZ71409.1"/>
    </source>
</evidence>
<keyword evidence="1" id="KW-0732">Signal</keyword>
<dbReference type="OMA" id="THNSRAH"/>
<dbReference type="EMBL" id="LUGG01000011">
    <property type="protein sequence ID" value="OBZ71409.1"/>
    <property type="molecule type" value="Genomic_DNA"/>
</dbReference>
<dbReference type="AlphaFoldDB" id="A0A1C7M4X5"/>
<sequence>MRSKDLDLPLLLWALSWNVPALVTDLLAKYERTSLLVSAELPDILSKWYKPPCEHRRGIKTMGASKTITQFSLDCVQTVANREMCKVGQFMQRSPDELSEEELLAIKWDDLKQTVRAKAPTVWSLLRRCSWTVKQHKRNTMKDPDSVGIHNFAFVC</sequence>
<keyword evidence="3" id="KW-1185">Reference proteome</keyword>